<evidence type="ECO:0000256" key="2">
    <source>
        <dbReference type="SAM" id="Phobius"/>
    </source>
</evidence>
<evidence type="ECO:0000313" key="4">
    <source>
        <dbReference type="Proteomes" id="UP000483820"/>
    </source>
</evidence>
<comment type="caution">
    <text evidence="3">The sequence shown here is derived from an EMBL/GenBank/DDBJ whole genome shotgun (WGS) entry which is preliminary data.</text>
</comment>
<dbReference type="AlphaFoldDB" id="A0A6A5GR90"/>
<dbReference type="Proteomes" id="UP000483820">
    <property type="component" value="Chromosome IV"/>
</dbReference>
<name>A0A6A5GR90_CAERE</name>
<dbReference type="GeneID" id="78775785"/>
<dbReference type="SUPFAM" id="SSF103473">
    <property type="entry name" value="MFS general substrate transporter"/>
    <property type="match status" value="1"/>
</dbReference>
<feature type="transmembrane region" description="Helical" evidence="2">
    <location>
        <begin position="65"/>
        <end position="90"/>
    </location>
</feature>
<feature type="transmembrane region" description="Helical" evidence="2">
    <location>
        <begin position="7"/>
        <end position="28"/>
    </location>
</feature>
<feature type="transmembrane region" description="Helical" evidence="2">
    <location>
        <begin position="96"/>
        <end position="116"/>
    </location>
</feature>
<dbReference type="EMBL" id="WUAV01000004">
    <property type="protein sequence ID" value="KAF1756989.1"/>
    <property type="molecule type" value="Genomic_DNA"/>
</dbReference>
<keyword evidence="2" id="KW-0472">Membrane</keyword>
<keyword evidence="2" id="KW-0812">Transmembrane</keyword>
<dbReference type="KEGG" id="crq:GCK72_013444"/>
<evidence type="ECO:0000313" key="3">
    <source>
        <dbReference type="EMBL" id="KAF1756989.1"/>
    </source>
</evidence>
<accession>A0A6A5GR90</accession>
<feature type="transmembrane region" description="Helical" evidence="2">
    <location>
        <begin position="40"/>
        <end position="58"/>
    </location>
</feature>
<organism evidence="3 4">
    <name type="scientific">Caenorhabditis remanei</name>
    <name type="common">Caenorhabditis vulgaris</name>
    <dbReference type="NCBI Taxonomy" id="31234"/>
    <lineage>
        <taxon>Eukaryota</taxon>
        <taxon>Metazoa</taxon>
        <taxon>Ecdysozoa</taxon>
        <taxon>Nematoda</taxon>
        <taxon>Chromadorea</taxon>
        <taxon>Rhabditida</taxon>
        <taxon>Rhabditina</taxon>
        <taxon>Rhabditomorpha</taxon>
        <taxon>Rhabditoidea</taxon>
        <taxon>Rhabditidae</taxon>
        <taxon>Peloderinae</taxon>
        <taxon>Caenorhabditis</taxon>
    </lineage>
</organism>
<dbReference type="CTD" id="78775785"/>
<evidence type="ECO:0000256" key="1">
    <source>
        <dbReference type="SAM" id="MobiDB-lite"/>
    </source>
</evidence>
<sequence length="233" mass="27134">MEFTKNKLLICIWLWSLFCIVVTLAITFGTSFQNGFFERVPNFVVFLLWTAIPMLLIMDLFVNKVFWVMATVGTPCLIISLFGAFCLIGSKNWKLIFLYLFFVFSLVPHLVVVFYMRKFLKSCEKTARRQDEERQLEENRREQERELEDERRRHEMEIEQERMKNEMEFENKADQVMRLLERQNLERMVAAGIDSKSSKLSLAASGSSGTPCTSELVAWKFSKLSSIGSSSTS</sequence>
<proteinExistence type="predicted"/>
<keyword evidence="2" id="KW-1133">Transmembrane helix</keyword>
<dbReference type="InterPro" id="IPR036259">
    <property type="entry name" value="MFS_trans_sf"/>
</dbReference>
<feature type="region of interest" description="Disordered" evidence="1">
    <location>
        <begin position="130"/>
        <end position="153"/>
    </location>
</feature>
<reference evidence="3 4" key="1">
    <citation type="submission" date="2019-12" db="EMBL/GenBank/DDBJ databases">
        <title>Chromosome-level assembly of the Caenorhabditis remanei genome.</title>
        <authorList>
            <person name="Teterina A.A."/>
            <person name="Willis J.H."/>
            <person name="Phillips P.C."/>
        </authorList>
    </citation>
    <scope>NUCLEOTIDE SEQUENCE [LARGE SCALE GENOMIC DNA]</scope>
    <source>
        <strain evidence="3 4">PX506</strain>
        <tissue evidence="3">Whole organism</tissue>
    </source>
</reference>
<protein>
    <submittedName>
        <fullName evidence="3">Uncharacterized protein</fullName>
    </submittedName>
</protein>
<dbReference type="RefSeq" id="XP_053584628.1">
    <property type="nucleotide sequence ID" value="XM_053729856.1"/>
</dbReference>
<gene>
    <name evidence="3" type="ORF">GCK72_013444</name>
</gene>